<feature type="region of interest" description="Disordered" evidence="1">
    <location>
        <begin position="1"/>
        <end position="28"/>
    </location>
</feature>
<dbReference type="Proteomes" id="UP000030665">
    <property type="component" value="Unassembled WGS sequence"/>
</dbReference>
<accession>A0A077ZNF1</accession>
<feature type="compositionally biased region" description="Polar residues" evidence="1">
    <location>
        <begin position="61"/>
        <end position="97"/>
    </location>
</feature>
<dbReference type="STRING" id="36087.A0A077ZNF1"/>
<dbReference type="AlphaFoldDB" id="A0A077ZNF1"/>
<gene>
    <name evidence="2" type="ORF">TTRE_0000979901</name>
</gene>
<dbReference type="EMBL" id="HG808997">
    <property type="protein sequence ID" value="CDW61343.1"/>
    <property type="molecule type" value="Genomic_DNA"/>
</dbReference>
<evidence type="ECO:0000313" key="3">
    <source>
        <dbReference type="Proteomes" id="UP000030665"/>
    </source>
</evidence>
<evidence type="ECO:0000256" key="1">
    <source>
        <dbReference type="SAM" id="MobiDB-lite"/>
    </source>
</evidence>
<keyword evidence="3" id="KW-1185">Reference proteome</keyword>
<feature type="region of interest" description="Disordered" evidence="1">
    <location>
        <begin position="60"/>
        <end position="107"/>
    </location>
</feature>
<evidence type="ECO:0000313" key="2">
    <source>
        <dbReference type="EMBL" id="CDW61343.1"/>
    </source>
</evidence>
<reference evidence="2" key="1">
    <citation type="submission" date="2014-01" db="EMBL/GenBank/DDBJ databases">
        <authorList>
            <person name="Aslett M."/>
        </authorList>
    </citation>
    <scope>NUCLEOTIDE SEQUENCE</scope>
</reference>
<proteinExistence type="predicted"/>
<sequence length="200" mass="22142">MSDAVVRSEMKKAGKPVSSRETPGADWNSKRAHEKFCELLDCLRIQSESLFSLLQEEHISPNESSIPNRNSANIGTLESGDLTSSSSKTACENGSSKTELHNEGQPELVKSTEADNVESIFTDGNLVESYFRAYRVSLEQGRCPNSRRRPIVMDGCSCGTLVELLCGVRCFLREGHCVIALLPEKTFTRWCRNSLTSSEC</sequence>
<name>A0A077ZNF1_TRITR</name>
<dbReference type="OrthoDB" id="5933941at2759"/>
<feature type="non-terminal residue" evidence="2">
    <location>
        <position position="200"/>
    </location>
</feature>
<reference evidence="2" key="2">
    <citation type="submission" date="2014-03" db="EMBL/GenBank/DDBJ databases">
        <title>The whipworm genome and dual-species transcriptomics of an intimate host-pathogen interaction.</title>
        <authorList>
            <person name="Foth B.J."/>
            <person name="Tsai I.J."/>
            <person name="Reid A.J."/>
            <person name="Bancroft A.J."/>
            <person name="Nichol S."/>
            <person name="Tracey A."/>
            <person name="Holroyd N."/>
            <person name="Cotton J.A."/>
            <person name="Stanley E.J."/>
            <person name="Zarowiecki M."/>
            <person name="Liu J.Z."/>
            <person name="Huckvale T."/>
            <person name="Cooper P.J."/>
            <person name="Grencis R.K."/>
            <person name="Berriman M."/>
        </authorList>
    </citation>
    <scope>NUCLEOTIDE SEQUENCE [LARGE SCALE GENOMIC DNA]</scope>
</reference>
<feature type="compositionally biased region" description="Basic and acidic residues" evidence="1">
    <location>
        <begin position="1"/>
        <end position="12"/>
    </location>
</feature>
<protein>
    <submittedName>
        <fullName evidence="2">Uncharacterized protein</fullName>
    </submittedName>
</protein>
<organism evidence="2 3">
    <name type="scientific">Trichuris trichiura</name>
    <name type="common">Whipworm</name>
    <name type="synonym">Trichocephalus trichiurus</name>
    <dbReference type="NCBI Taxonomy" id="36087"/>
    <lineage>
        <taxon>Eukaryota</taxon>
        <taxon>Metazoa</taxon>
        <taxon>Ecdysozoa</taxon>
        <taxon>Nematoda</taxon>
        <taxon>Enoplea</taxon>
        <taxon>Dorylaimia</taxon>
        <taxon>Trichinellida</taxon>
        <taxon>Trichuridae</taxon>
        <taxon>Trichuris</taxon>
    </lineage>
</organism>